<dbReference type="Gene3D" id="2.40.170.20">
    <property type="entry name" value="TonB-dependent receptor, beta-barrel domain"/>
    <property type="match status" value="1"/>
</dbReference>
<evidence type="ECO:0000256" key="3">
    <source>
        <dbReference type="ARBA" id="ARBA00023237"/>
    </source>
</evidence>
<reference evidence="8 9" key="1">
    <citation type="journal article" date="2013" name="PLoS ONE">
        <title>Genomic analysis of Melioribacter roseus, facultatively anaerobic organotrophic bacterium representing a novel deep lineage within Bacteriodetes/Chlorobi group.</title>
        <authorList>
            <person name="Kadnikov V.V."/>
            <person name="Mardanov A.V."/>
            <person name="Podosokorskaya O.A."/>
            <person name="Gavrilov S.N."/>
            <person name="Kublanov I.V."/>
            <person name="Beletsky A.V."/>
            <person name="Bonch-Osmolovskaya E.A."/>
            <person name="Ravin N.V."/>
        </authorList>
    </citation>
    <scope>NUCLEOTIDE SEQUENCE [LARGE SCALE GENOMIC DNA]</scope>
    <source>
        <strain evidence="9">JCM 17771 / P3M-2</strain>
    </source>
</reference>
<comment type="subcellular location">
    <subcellularLocation>
        <location evidence="1 4">Cell outer membrane</location>
    </subcellularLocation>
</comment>
<dbReference type="InterPro" id="IPR008969">
    <property type="entry name" value="CarboxyPept-like_regulatory"/>
</dbReference>
<dbReference type="KEGG" id="mro:MROS_2644"/>
<dbReference type="InterPro" id="IPR037066">
    <property type="entry name" value="Plug_dom_sf"/>
</dbReference>
<gene>
    <name evidence="8" type="ordered locus">MROS_2644</name>
</gene>
<keyword evidence="2 4" id="KW-0472">Membrane</keyword>
<dbReference type="Gene3D" id="2.60.40.1120">
    <property type="entry name" value="Carboxypeptidase-like, regulatory domain"/>
    <property type="match status" value="1"/>
</dbReference>
<protein>
    <submittedName>
        <fullName evidence="8">TonB-dependent receptor</fullName>
    </submittedName>
</protein>
<dbReference type="HOGENOM" id="CLU_006935_0_0_10"/>
<keyword evidence="5" id="KW-0732">Signal</keyword>
<dbReference type="RefSeq" id="WP_014857304.1">
    <property type="nucleotide sequence ID" value="NC_018178.1"/>
</dbReference>
<evidence type="ECO:0000256" key="5">
    <source>
        <dbReference type="SAM" id="SignalP"/>
    </source>
</evidence>
<dbReference type="Proteomes" id="UP000009011">
    <property type="component" value="Chromosome"/>
</dbReference>
<dbReference type="PANTHER" id="PTHR40980">
    <property type="entry name" value="PLUG DOMAIN-CONTAINING PROTEIN"/>
    <property type="match status" value="1"/>
</dbReference>
<dbReference type="InterPro" id="IPR000531">
    <property type="entry name" value="Beta-barrel_TonB"/>
</dbReference>
<feature type="domain" description="TonB-dependent receptor plug" evidence="7">
    <location>
        <begin position="147"/>
        <end position="232"/>
    </location>
</feature>
<dbReference type="STRING" id="1191523.MROS_2644"/>
<dbReference type="Pfam" id="PF00593">
    <property type="entry name" value="TonB_dep_Rec_b-barrel"/>
    <property type="match status" value="1"/>
</dbReference>
<dbReference type="eggNOG" id="COG1629">
    <property type="taxonomic scope" value="Bacteria"/>
</dbReference>
<keyword evidence="8" id="KW-0675">Receptor</keyword>
<dbReference type="InterPro" id="IPR012910">
    <property type="entry name" value="Plug_dom"/>
</dbReference>
<keyword evidence="4" id="KW-0798">TonB box</keyword>
<accession>I6ZV25</accession>
<dbReference type="AlphaFoldDB" id="I6ZV25"/>
<dbReference type="GO" id="GO:0009279">
    <property type="term" value="C:cell outer membrane"/>
    <property type="evidence" value="ECO:0007669"/>
    <property type="project" value="UniProtKB-SubCell"/>
</dbReference>
<feature type="chain" id="PRO_5003706970" evidence="5">
    <location>
        <begin position="35"/>
        <end position="932"/>
    </location>
</feature>
<organism evidence="8 9">
    <name type="scientific">Melioribacter roseus (strain DSM 23840 / JCM 17771 / VKM B-2668 / P3M-2)</name>
    <dbReference type="NCBI Taxonomy" id="1191523"/>
    <lineage>
        <taxon>Bacteria</taxon>
        <taxon>Pseudomonadati</taxon>
        <taxon>Ignavibacteriota</taxon>
        <taxon>Ignavibacteria</taxon>
        <taxon>Ignavibacteriales</taxon>
        <taxon>Melioribacteraceae</taxon>
        <taxon>Melioribacter</taxon>
    </lineage>
</organism>
<proteinExistence type="inferred from homology"/>
<dbReference type="EMBL" id="CP003557">
    <property type="protein sequence ID" value="AFN75874.1"/>
    <property type="molecule type" value="Genomic_DNA"/>
</dbReference>
<dbReference type="OrthoDB" id="9768470at2"/>
<dbReference type="eggNOG" id="COG4771">
    <property type="taxonomic scope" value="Bacteria"/>
</dbReference>
<sequence>MNLFTATKTRSSKLIKTIRLILLIAAVISIHTNAQTNKGTIKGKVVDAASGEAIIGANVFLSGTTLGAASDIEGNYAIENVPAGNYEMIVSYISYAKTKISNVIVKGGEIVIRNVALRSEAIAVDEVVVTSKADESYEAALLNKQKNSISISDGISAEQIKRSPDATSSDALKRITGISVVDNKFIFVRGTSERYSNALLNNSPLSSAEPDKKSFAFDLIPSNLLANTVIDKSYTPDKPGDFAGGLVNLNTIDFPDKLKFNITINGSFSNNTSLEDFKTYNGGKLDFLGIDDGSRSLPSSIPSDLSKGNYSSEEILQFAQTLPNNWSTRTKKAPLNGGFMISLGDGVTLLGPRFGFVAAISYKNNFNRTNLERNEYESSGETRFSYGGRQYKYSTLWGGLLNLSYKLGNNHKLSFKNTYSHTSDDEVSELRGAQFTDSGTEQIQSAFRFTSREVYLGQLSGEHYFGSLLQTEWRLYNSISKRNEPDYRRVIYSRDLGSDNQFAALLGPQVNLKNGGRFYSNLDETTTGFAADFKIPLKAVNLKLGGLYEDKNREFSSRLIGTIINAPGNGYTDFKLLYLPLDQIFSPDNYRRNGFSIQEYLNGTNNYNAGQTISAFYFMAEYSLDFLGKELKLVGGTRLENSRQTVNSRDLSDREDIFIELTNNDLLPSLNLIYKLNENANLRLSANQTVNRPELRELAPFAYFDFYTQTSIRGNSDLKRAVIKNYDLRYESYFGIGEMISASLFYKDMKDAIEQVVVTGSALGSERTFRNSDKAEVYGLELEGRFGLGRITGMLSNFFLNGNYTRVKSSVTVKGTETTIARNGRPLQGQSPYTINIGLSYNSDDNGATVSLLYNRIGERIIEVATAYQEDIIEEPRDVIDFVINKSLTESLSLKFSAKDILGKDQIFKQGDKRARLNGRESAISISISYKL</sequence>
<comment type="similarity">
    <text evidence="4">Belongs to the TonB-dependent receptor family.</text>
</comment>
<feature type="signal peptide" evidence="5">
    <location>
        <begin position="1"/>
        <end position="34"/>
    </location>
</feature>
<dbReference type="SUPFAM" id="SSF49464">
    <property type="entry name" value="Carboxypeptidase regulatory domain-like"/>
    <property type="match status" value="1"/>
</dbReference>
<dbReference type="Pfam" id="PF13715">
    <property type="entry name" value="CarbopepD_reg_2"/>
    <property type="match status" value="1"/>
</dbReference>
<keyword evidence="3" id="KW-0998">Cell outer membrane</keyword>
<evidence type="ECO:0000313" key="8">
    <source>
        <dbReference type="EMBL" id="AFN75874.1"/>
    </source>
</evidence>
<dbReference type="InterPro" id="IPR036942">
    <property type="entry name" value="Beta-barrel_TonB_sf"/>
</dbReference>
<name>I6ZV25_MELRP</name>
<feature type="domain" description="TonB-dependent receptor-like beta-barrel" evidence="6">
    <location>
        <begin position="588"/>
        <end position="859"/>
    </location>
</feature>
<evidence type="ECO:0000259" key="6">
    <source>
        <dbReference type="Pfam" id="PF00593"/>
    </source>
</evidence>
<evidence type="ECO:0000256" key="1">
    <source>
        <dbReference type="ARBA" id="ARBA00004442"/>
    </source>
</evidence>
<evidence type="ECO:0000256" key="4">
    <source>
        <dbReference type="RuleBase" id="RU003357"/>
    </source>
</evidence>
<dbReference type="SUPFAM" id="SSF56935">
    <property type="entry name" value="Porins"/>
    <property type="match status" value="1"/>
</dbReference>
<dbReference type="Gene3D" id="2.170.130.10">
    <property type="entry name" value="TonB-dependent receptor, plug domain"/>
    <property type="match status" value="1"/>
</dbReference>
<evidence type="ECO:0000313" key="9">
    <source>
        <dbReference type="Proteomes" id="UP000009011"/>
    </source>
</evidence>
<keyword evidence="9" id="KW-1185">Reference proteome</keyword>
<evidence type="ECO:0000256" key="2">
    <source>
        <dbReference type="ARBA" id="ARBA00023136"/>
    </source>
</evidence>
<dbReference type="Pfam" id="PF07715">
    <property type="entry name" value="Plug"/>
    <property type="match status" value="1"/>
</dbReference>
<dbReference type="PANTHER" id="PTHR40980:SF5">
    <property type="entry name" value="TONB-DEPENDENT RECEPTOR"/>
    <property type="match status" value="1"/>
</dbReference>
<evidence type="ECO:0000259" key="7">
    <source>
        <dbReference type="Pfam" id="PF07715"/>
    </source>
</evidence>
<dbReference type="PATRIC" id="fig|1191523.3.peg.2779"/>